<dbReference type="SUPFAM" id="SSF140741">
    <property type="entry name" value="RUN domain-like"/>
    <property type="match status" value="1"/>
</dbReference>
<feature type="region of interest" description="Disordered" evidence="4">
    <location>
        <begin position="1848"/>
        <end position="1922"/>
    </location>
</feature>
<feature type="region of interest" description="Disordered" evidence="4">
    <location>
        <begin position="1943"/>
        <end position="2072"/>
    </location>
</feature>
<feature type="domain" description="RUN" evidence="6">
    <location>
        <begin position="1694"/>
        <end position="1837"/>
    </location>
</feature>
<evidence type="ECO:0000313" key="8">
    <source>
        <dbReference type="RefSeq" id="XP_013405072.1"/>
    </source>
</evidence>
<dbReference type="RefSeq" id="XP_013405073.1">
    <property type="nucleotide sequence ID" value="XM_013549619.1"/>
</dbReference>
<evidence type="ECO:0000313" key="9">
    <source>
        <dbReference type="RefSeq" id="XP_013405073.1"/>
    </source>
</evidence>
<feature type="compositionally biased region" description="Low complexity" evidence="4">
    <location>
        <begin position="1896"/>
        <end position="1913"/>
    </location>
</feature>
<evidence type="ECO:0000259" key="6">
    <source>
        <dbReference type="PROSITE" id="PS50826"/>
    </source>
</evidence>
<dbReference type="PANTHER" id="PTHR15591:SF13">
    <property type="entry name" value="RUN DOMAIN-CONTAINING PROTEIN"/>
    <property type="match status" value="1"/>
</dbReference>
<dbReference type="InterPro" id="IPR001452">
    <property type="entry name" value="SH3_domain"/>
</dbReference>
<evidence type="ECO:0000259" key="5">
    <source>
        <dbReference type="PROSITE" id="PS50002"/>
    </source>
</evidence>
<dbReference type="OrthoDB" id="9884296at2759"/>
<dbReference type="SMART" id="SM00326">
    <property type="entry name" value="SH3"/>
    <property type="match status" value="1"/>
</dbReference>
<feature type="compositionally biased region" description="Basic and acidic residues" evidence="4">
    <location>
        <begin position="2005"/>
        <end position="2018"/>
    </location>
</feature>
<feature type="region of interest" description="Disordered" evidence="4">
    <location>
        <begin position="1236"/>
        <end position="1261"/>
    </location>
</feature>
<dbReference type="KEGG" id="lak:106169948"/>
<evidence type="ECO:0000313" key="7">
    <source>
        <dbReference type="Proteomes" id="UP000085678"/>
    </source>
</evidence>
<feature type="compositionally biased region" description="Low complexity" evidence="4">
    <location>
        <begin position="1286"/>
        <end position="1302"/>
    </location>
</feature>
<feature type="region of interest" description="Disordered" evidence="4">
    <location>
        <begin position="2157"/>
        <end position="2247"/>
    </location>
</feature>
<feature type="compositionally biased region" description="Pro residues" evidence="4">
    <location>
        <begin position="1523"/>
        <end position="1533"/>
    </location>
</feature>
<dbReference type="CDD" id="cd17685">
    <property type="entry name" value="RUN_RUSC"/>
    <property type="match status" value="1"/>
</dbReference>
<feature type="compositionally biased region" description="Polar residues" evidence="4">
    <location>
        <begin position="1236"/>
        <end position="1257"/>
    </location>
</feature>
<protein>
    <submittedName>
        <fullName evidence="8 9">Uncharacterized protein LOC106169948 isoform X1</fullName>
    </submittedName>
</protein>
<feature type="compositionally biased region" description="Polar residues" evidence="4">
    <location>
        <begin position="1962"/>
        <end position="1972"/>
    </location>
</feature>
<dbReference type="PROSITE" id="PS50002">
    <property type="entry name" value="SH3"/>
    <property type="match status" value="1"/>
</dbReference>
<feature type="region of interest" description="Disordered" evidence="4">
    <location>
        <begin position="66"/>
        <end position="94"/>
    </location>
</feature>
<dbReference type="Gene3D" id="1.20.58.900">
    <property type="match status" value="1"/>
</dbReference>
<feature type="compositionally biased region" description="Basic and acidic residues" evidence="4">
    <location>
        <begin position="1974"/>
        <end position="1983"/>
    </location>
</feature>
<keyword evidence="3" id="KW-0175">Coiled coil</keyword>
<feature type="compositionally biased region" description="Polar residues" evidence="4">
    <location>
        <begin position="2021"/>
        <end position="2031"/>
    </location>
</feature>
<feature type="compositionally biased region" description="Basic and acidic residues" evidence="4">
    <location>
        <begin position="948"/>
        <end position="976"/>
    </location>
</feature>
<feature type="region of interest" description="Disordered" evidence="4">
    <location>
        <begin position="1553"/>
        <end position="1645"/>
    </location>
</feature>
<evidence type="ECO:0000256" key="2">
    <source>
        <dbReference type="PROSITE-ProRule" id="PRU00192"/>
    </source>
</evidence>
<feature type="compositionally biased region" description="Polar residues" evidence="4">
    <location>
        <begin position="1601"/>
        <end position="1614"/>
    </location>
</feature>
<dbReference type="GO" id="GO:0031410">
    <property type="term" value="C:cytoplasmic vesicle"/>
    <property type="evidence" value="ECO:0007669"/>
    <property type="project" value="TreeGrafter"/>
</dbReference>
<feature type="compositionally biased region" description="Acidic residues" evidence="4">
    <location>
        <begin position="2164"/>
        <end position="2182"/>
    </location>
</feature>
<feature type="region of interest" description="Disordered" evidence="4">
    <location>
        <begin position="455"/>
        <end position="498"/>
    </location>
</feature>
<name>A0A1S3J3T5_LINAN</name>
<feature type="compositionally biased region" description="Polar residues" evidence="4">
    <location>
        <begin position="844"/>
        <end position="881"/>
    </location>
</feature>
<keyword evidence="1 2" id="KW-0728">SH3 domain</keyword>
<feature type="region of interest" description="Disordered" evidence="4">
    <location>
        <begin position="171"/>
        <end position="199"/>
    </location>
</feature>
<feature type="region of interest" description="Disordered" evidence="4">
    <location>
        <begin position="919"/>
        <end position="976"/>
    </location>
</feature>
<feature type="region of interest" description="Disordered" evidence="4">
    <location>
        <begin position="1517"/>
        <end position="1539"/>
    </location>
</feature>
<dbReference type="Proteomes" id="UP000085678">
    <property type="component" value="Unplaced"/>
</dbReference>
<evidence type="ECO:0000256" key="1">
    <source>
        <dbReference type="ARBA" id="ARBA00022443"/>
    </source>
</evidence>
<feature type="compositionally biased region" description="Basic and acidic residues" evidence="4">
    <location>
        <begin position="1950"/>
        <end position="1961"/>
    </location>
</feature>
<feature type="coiled-coil region" evidence="3">
    <location>
        <begin position="2383"/>
        <end position="2413"/>
    </location>
</feature>
<feature type="region of interest" description="Disordered" evidence="4">
    <location>
        <begin position="698"/>
        <end position="721"/>
    </location>
</feature>
<feature type="compositionally biased region" description="Low complexity" evidence="4">
    <location>
        <begin position="476"/>
        <end position="485"/>
    </location>
</feature>
<feature type="compositionally biased region" description="Low complexity" evidence="4">
    <location>
        <begin position="2189"/>
        <end position="2198"/>
    </location>
</feature>
<evidence type="ECO:0000256" key="4">
    <source>
        <dbReference type="SAM" id="MobiDB-lite"/>
    </source>
</evidence>
<feature type="compositionally biased region" description="Polar residues" evidence="4">
    <location>
        <begin position="2039"/>
        <end position="2049"/>
    </location>
</feature>
<evidence type="ECO:0000256" key="3">
    <source>
        <dbReference type="SAM" id="Coils"/>
    </source>
</evidence>
<dbReference type="GeneID" id="106169948"/>
<dbReference type="SMART" id="SM00593">
    <property type="entry name" value="RUN"/>
    <property type="match status" value="1"/>
</dbReference>
<feature type="domain" description="SH3" evidence="5">
    <location>
        <begin position="2403"/>
        <end position="2462"/>
    </location>
</feature>
<keyword evidence="7" id="KW-1185">Reference proteome</keyword>
<feature type="region of interest" description="Disordered" evidence="4">
    <location>
        <begin position="1286"/>
        <end position="1317"/>
    </location>
</feature>
<feature type="compositionally biased region" description="Basic and acidic residues" evidence="4">
    <location>
        <begin position="1617"/>
        <end position="1626"/>
    </location>
</feature>
<feature type="compositionally biased region" description="Polar residues" evidence="4">
    <location>
        <begin position="186"/>
        <end position="199"/>
    </location>
</feature>
<dbReference type="PANTHER" id="PTHR15591">
    <property type="entry name" value="RUN AND SH3 DOMAIN CONTAINING"/>
    <property type="match status" value="1"/>
</dbReference>
<dbReference type="Gene3D" id="2.30.30.40">
    <property type="entry name" value="SH3 Domains"/>
    <property type="match status" value="1"/>
</dbReference>
<dbReference type="Pfam" id="PF02759">
    <property type="entry name" value="RUN"/>
    <property type="match status" value="1"/>
</dbReference>
<dbReference type="InterPro" id="IPR036028">
    <property type="entry name" value="SH3-like_dom_sf"/>
</dbReference>
<organism evidence="7 8">
    <name type="scientific">Lingula anatina</name>
    <name type="common">Brachiopod</name>
    <name type="synonym">Lingula unguis</name>
    <dbReference type="NCBI Taxonomy" id="7574"/>
    <lineage>
        <taxon>Eukaryota</taxon>
        <taxon>Metazoa</taxon>
        <taxon>Spiralia</taxon>
        <taxon>Lophotrochozoa</taxon>
        <taxon>Brachiopoda</taxon>
        <taxon>Linguliformea</taxon>
        <taxon>Lingulata</taxon>
        <taxon>Lingulida</taxon>
        <taxon>Linguloidea</taxon>
        <taxon>Lingulidae</taxon>
        <taxon>Lingula</taxon>
    </lineage>
</organism>
<proteinExistence type="predicted"/>
<dbReference type="SUPFAM" id="SSF50044">
    <property type="entry name" value="SH3-domain"/>
    <property type="match status" value="1"/>
</dbReference>
<feature type="region of interest" description="Disordered" evidence="4">
    <location>
        <begin position="1"/>
        <end position="26"/>
    </location>
</feature>
<dbReference type="RefSeq" id="XP_013405072.1">
    <property type="nucleotide sequence ID" value="XM_013549618.2"/>
</dbReference>
<dbReference type="InterPro" id="IPR037213">
    <property type="entry name" value="Run_dom_sf"/>
</dbReference>
<dbReference type="STRING" id="7574.A0A1S3J3T5"/>
<reference evidence="8 9" key="1">
    <citation type="submission" date="2025-04" db="UniProtKB">
        <authorList>
            <consortium name="RefSeq"/>
        </authorList>
    </citation>
    <scope>IDENTIFICATION</scope>
    <source>
        <tissue evidence="8 9">Gonads</tissue>
    </source>
</reference>
<dbReference type="InterPro" id="IPR047343">
    <property type="entry name" value="RUSC1_2"/>
</dbReference>
<dbReference type="PROSITE" id="PS50826">
    <property type="entry name" value="RUN"/>
    <property type="match status" value="1"/>
</dbReference>
<accession>A0A1S3J3T5</accession>
<feature type="region of interest" description="Disordered" evidence="4">
    <location>
        <begin position="843"/>
        <end position="881"/>
    </location>
</feature>
<sequence>MEVQLNGFSEPYSNGWAEEDGSQSSSDELRVYNVNGITNPENPCDHKGNRWNNTLTVACDGAPLHGQLPTTSGTENDQSLTGNESTSLSLPPLVSVPDSNGDLHNRKFDTADGEVHTSGVSEFENHENKAIKNESQKGIESDSKKEIGICVVSDGKGNYANGFSSDYRIENNSRSNNAGDMPMFSQVENEPNESSIDQSSRKTLYQITLSEDGKPAATAATEWEREHIDECGTKTQGQYRYSDQHSEASCFRNHGDITYSGDDEVPKQDIQSNDPPGSYYMQVENWCQILEEDHSQFNGVVGVDEGTVHCTSNNFTSGEIDFNVENTRHFDQLQTIALDYIAGSYHDDDDNSDVDRGEVENQSTEANIGADDHLEEDNDSVSDSISQSTDCQSTCSTQSEWMVTRSWQFLHSYRNTVSQADHVIDTITTDLHSKFACISIPHAWADNGQCLNDHSKQLPSTEAEHSAPVSDRVSVAKFSEASSSDKSSDQTVPSDCKSQDGLSDDLEFFYDDEFATGFNTNLADIDMGMLNSDELHLCSSLSDVLSRSQVRPLGQASKMKVKAERCHYDSDYDLSRTSTACSSLLSVGSSNVAAGLDSTSSSENPKMLFISGEFDYSSPYLCEELLQTVDRMSEHGHQEQQPSEMHCNEYDEYDISNLPYEHMFLLPHEATAASDTFSISDFEKEHFFSCKDLMQSDEMLDFPPHPPKESANMHGGEESPYDDEAHLEYPSYVSSSGEFSDLGYSPLFSPSKESTGIAHVSSGSATTGSNASSLRDVINCDPYSTRQNYMLTFADGGSCSPTKQLHDSYQDADTSDASQHLTTWAERAKVFDEKGVETVKHFNSPISDKTSPGSGNSNHTCTFRGANSTPSSGNSQSTTKPGFTTWAQQRLAKESGYLRAGLTSWKHLQEIQHAKKMRQISDWSKSRSMPDLAKHTYPTAPKSSMVAKKGEENSGLKEEGQEVKRRQAEHDKDERKRFSGTLIEIFQRMRSNSESYNFSEDFHGSHLCSSYDFHHFNEIPPVPQLCYLPKGKGDELQGPGDMPAMLKSLRVTSMQTSPVHDCWCKIHQMAQVQMSPAKRSFGMQFPPNVMDTSVQTSAHLMVSLHTDHIDHSQQTSIENKESKGVFLIDTTVQTSAELEQNRKLDRSLFFANRSLPDVSFLSKSSASSISAMFRFSFSSEQKTFYCAPKVTVDEKTGKVYALIPRKSAAGRMFDMKTKGSASCILTQNLPASKTELSAKVTSGTSENTEANSKSKSVSPLALPSVAEKSTKKNQVLQISPHILEGEVPSLSSSSSSGVESGSDYSQRSPRIFPEDILPENRKLGTQTFSKSEEQLSKVSAAGRGRIAPKKPLRSCLRKKALLEKRKRSLSDPYGYSTIPYTNLSEGPRVCRGTDCKCNVCLQGTEGLNFTYTYKKSTSFDVRSTPGSLIDSGQVASNFSGDSEEGAMGAESLNTLQLSAAAKCVCIPQSNDTTLPKSHSDCTAIRPKSQCPVCSNLVEDGQEMTSKVKKTVSFANEVDFHSPSPSPSPAPTPFESPLHSPKRQNRLKLAIEHPLAKDVLPPPPQVTKIEDAKPPQEQRSVSPASDSDSDSPPPCDFLPSPTFESPSSSVHSTEPVSEGEKEGHFCSDSDSDAGPPGEFRISPCAESPPALPLVSSKRSLVMEVIKARDVILQHFSRAKDPVQKLQLLSTEDTPAVGHLVQDHLCRAIQHILSDGLKPELLSLFGKVKNSEWRVVEASTELGPSTKALHELVQRLETLTYLSTTQTKLDAFIFGLLNLRALGYWLKHLQGQEKGIVKHYLKDAFLFLSLSSEQQNFQDVITAVKPLSSLPFHLEYTAVYAEKHDDLPEIKTPKEVIMPSGSPKRATGTSSPKKNRPHSYPDNPLDRRRRVHQEFRRSLSTSTESQESQSEYSSLPQGLDSSYASSVERQRPGWFRTLMTNSFGGFLGSKKANKDKGMTRHNSDNFPRVSNSPKRNLAEGKRELTENSQKVSLEGSLRVGSEQSSGLRDRNDKSDIETPGHNEAQTGSISHQASGAPRNYDSLSSEKSIASSPKRDNVSNKMENRNSLRNKAKQVQKIIDNNEIVTKEYEEKCATEENKVGFLRRISRKISSVTQKAAYKKGITEYSFDNQGNVVQNNCNNNNNNVERGVSENTVANINEEGKNDDVDDGVDVDDGYGDEEGDSSETIVNTTSSESPETPQTCKLPFACAESGKSHHKSQSVSSQSAANEYPTRYPEISADDSSKEVSPAKSRFSWNKFGSGLIRAFDKVFANEKSPKSKDSLLARRRTQSETQVNVALDSKEVEQQFVLKKGVSVPGIMPMIERRKQVDKSYSSERFSSGSDSIYHSAQGASSYNLNAETETDPETCEEYAYLDSSLSSGSSGFENSGRRKKNAENLMAEIDEQEVRYVRALCDHYEEYDSFLSFEESDFLELVEEMDAEWLICRMNLNVGLVNVKMVEKYTLFDIFMYLHGDFYTF</sequence>
<feature type="compositionally biased region" description="Basic and acidic residues" evidence="4">
    <location>
        <begin position="2051"/>
        <end position="2064"/>
    </location>
</feature>
<feature type="region of interest" description="Disordered" evidence="4">
    <location>
        <begin position="348"/>
        <end position="390"/>
    </location>
</feature>
<dbReference type="InterPro" id="IPR004012">
    <property type="entry name" value="Run_dom"/>
</dbReference>
<gene>
    <name evidence="8 9" type="primary">LOC106169948</name>
</gene>
<feature type="compositionally biased region" description="Polar residues" evidence="4">
    <location>
        <begin position="68"/>
        <end position="86"/>
    </location>
</feature>